<dbReference type="Gene3D" id="1.10.10.350">
    <property type="match status" value="1"/>
</dbReference>
<keyword evidence="6 8" id="KW-0648">Protein biosynthesis</keyword>
<dbReference type="InterPro" id="IPR049940">
    <property type="entry name" value="GluQ/Sye"/>
</dbReference>
<dbReference type="InterPro" id="IPR008925">
    <property type="entry name" value="aa_tRNA-synth_I_cd-bd_sf"/>
</dbReference>
<dbReference type="GO" id="GO:0000049">
    <property type="term" value="F:tRNA binding"/>
    <property type="evidence" value="ECO:0007669"/>
    <property type="project" value="InterPro"/>
</dbReference>
<dbReference type="EMBL" id="PCRM01000015">
    <property type="protein sequence ID" value="PIP21816.1"/>
    <property type="molecule type" value="Genomic_DNA"/>
</dbReference>
<proteinExistence type="inferred from homology"/>
<sequence>MVRTRLAPSPTGKLHIGTARTALYNFLFARKNKGQFALRIEDTDQQRSSKKFELDITEGLTWLGIAWDEGPFVKGRYGPYYQSERLAIYQKYLDQLLKEGKAYRCFCTDLELAKEKEEQGKKGLPPKYAGRCRNLSAADIDQCKKEGKSSAVRFKVPQTEIVFQDLIRGEIRFQTGQFGDFVLQKSDGTFLFMFANAIDDFLMKISHVIRGEDHISNTPKQILILQALGMQPPAYAHVPLILNPDKTKMSKRQDPISISDDFEAKGYLPEALVNFLAFLGWNPGGEQEIYSLDELIADFSLEKVGKSPAVFNLEKLNWFNGVWLRKLTKEELLKRLAPFYEKARVDIANYDKEYLLNVVGLIRERIKKLDEAVALSDFFFTKQIKLQPEQLLVDKLDKKDLKNALEISLAEMEKFQVTDFQAEALEKTFRALSAKLNLSAGLLFSALRNALSGKKVTPPLFEMMQVLGKGVCVNRLQDALALLPI</sequence>
<evidence type="ECO:0000256" key="7">
    <source>
        <dbReference type="ARBA" id="ARBA00023146"/>
    </source>
</evidence>
<feature type="binding site" evidence="8">
    <location>
        <position position="251"/>
    </location>
    <ligand>
        <name>ATP</name>
        <dbReference type="ChEBI" id="CHEBI:30616"/>
    </ligand>
</feature>
<feature type="domain" description="Aminoacyl-tRNA synthetase class I anticodon-binding" evidence="10">
    <location>
        <begin position="331"/>
        <end position="480"/>
    </location>
</feature>
<evidence type="ECO:0000256" key="8">
    <source>
        <dbReference type="HAMAP-Rule" id="MF_00022"/>
    </source>
</evidence>
<keyword evidence="2 8" id="KW-0963">Cytoplasm</keyword>
<protein>
    <recommendedName>
        <fullName evidence="8">Glutamate--tRNA ligase</fullName>
        <ecNumber evidence="8">6.1.1.17</ecNumber>
    </recommendedName>
    <alternativeName>
        <fullName evidence="8">Glutamyl-tRNA synthetase</fullName>
        <shortName evidence="8">GluRS</shortName>
    </alternativeName>
</protein>
<comment type="function">
    <text evidence="8">Catalyzes the attachment of glutamate to tRNA(Glu) in a two-step reaction: glutamate is first activated by ATP to form Glu-AMP and then transferred to the acceptor end of tRNA(Glu).</text>
</comment>
<organism evidence="11 12">
    <name type="scientific">Candidatus Nealsonbacteria bacterium CG23_combo_of_CG06-09_8_20_14_all_40_13</name>
    <dbReference type="NCBI Taxonomy" id="1974724"/>
    <lineage>
        <taxon>Bacteria</taxon>
        <taxon>Candidatus Nealsoniibacteriota</taxon>
    </lineage>
</organism>
<dbReference type="AlphaFoldDB" id="A0A2G9YRE5"/>
<keyword evidence="4 8" id="KW-0547">Nucleotide-binding</keyword>
<dbReference type="InterPro" id="IPR020752">
    <property type="entry name" value="Glu-tRNA-synth_I_codon-bd_sub1"/>
</dbReference>
<gene>
    <name evidence="8" type="primary">gltX</name>
    <name evidence="11" type="ORF">COX39_00905</name>
</gene>
<comment type="similarity">
    <text evidence="1 8">Belongs to the class-I aminoacyl-tRNA synthetase family. Glutamate--tRNA ligase type 1 subfamily.</text>
</comment>
<dbReference type="InterPro" id="IPR000924">
    <property type="entry name" value="Glu/Gln-tRNA-synth"/>
</dbReference>
<feature type="domain" description="Glutamyl/glutaminyl-tRNA synthetase class Ib catalytic" evidence="9">
    <location>
        <begin position="1"/>
        <end position="318"/>
    </location>
</feature>
<dbReference type="InterPro" id="IPR033910">
    <property type="entry name" value="GluRS_core"/>
</dbReference>
<dbReference type="PRINTS" id="PR00987">
    <property type="entry name" value="TRNASYNTHGLU"/>
</dbReference>
<dbReference type="Proteomes" id="UP000231567">
    <property type="component" value="Unassembled WGS sequence"/>
</dbReference>
<dbReference type="CDD" id="cd00808">
    <property type="entry name" value="GluRS_core"/>
    <property type="match status" value="1"/>
</dbReference>
<evidence type="ECO:0000256" key="2">
    <source>
        <dbReference type="ARBA" id="ARBA00022490"/>
    </source>
</evidence>
<evidence type="ECO:0000259" key="9">
    <source>
        <dbReference type="Pfam" id="PF00749"/>
    </source>
</evidence>
<dbReference type="PANTHER" id="PTHR43311:SF2">
    <property type="entry name" value="GLUTAMATE--TRNA LIGASE, MITOCHONDRIAL-RELATED"/>
    <property type="match status" value="1"/>
</dbReference>
<dbReference type="SUPFAM" id="SSF52374">
    <property type="entry name" value="Nucleotidylyl transferase"/>
    <property type="match status" value="1"/>
</dbReference>
<dbReference type="EC" id="6.1.1.17" evidence="8"/>
<dbReference type="PANTHER" id="PTHR43311">
    <property type="entry name" value="GLUTAMATE--TRNA LIGASE"/>
    <property type="match status" value="1"/>
</dbReference>
<evidence type="ECO:0000256" key="6">
    <source>
        <dbReference type="ARBA" id="ARBA00022917"/>
    </source>
</evidence>
<comment type="catalytic activity">
    <reaction evidence="8">
        <text>tRNA(Glu) + L-glutamate + ATP = L-glutamyl-tRNA(Glu) + AMP + diphosphate</text>
        <dbReference type="Rhea" id="RHEA:23540"/>
        <dbReference type="Rhea" id="RHEA-COMP:9663"/>
        <dbReference type="Rhea" id="RHEA-COMP:9680"/>
        <dbReference type="ChEBI" id="CHEBI:29985"/>
        <dbReference type="ChEBI" id="CHEBI:30616"/>
        <dbReference type="ChEBI" id="CHEBI:33019"/>
        <dbReference type="ChEBI" id="CHEBI:78442"/>
        <dbReference type="ChEBI" id="CHEBI:78520"/>
        <dbReference type="ChEBI" id="CHEBI:456215"/>
        <dbReference type="EC" id="6.1.1.17"/>
    </reaction>
</comment>
<name>A0A2G9YRE5_9BACT</name>
<dbReference type="GO" id="GO:0004818">
    <property type="term" value="F:glutamate-tRNA ligase activity"/>
    <property type="evidence" value="ECO:0007669"/>
    <property type="project" value="UniProtKB-UniRule"/>
</dbReference>
<dbReference type="FunFam" id="3.40.50.620:FF:000045">
    <property type="entry name" value="Glutamate--tRNA ligase, mitochondrial"/>
    <property type="match status" value="1"/>
</dbReference>
<dbReference type="InterPro" id="IPR014729">
    <property type="entry name" value="Rossmann-like_a/b/a_fold"/>
</dbReference>
<dbReference type="HAMAP" id="MF_00022">
    <property type="entry name" value="Glu_tRNA_synth_type1"/>
    <property type="match status" value="1"/>
</dbReference>
<comment type="subcellular location">
    <subcellularLocation>
        <location evidence="8">Cytoplasm</location>
    </subcellularLocation>
</comment>
<keyword evidence="7 8" id="KW-0030">Aminoacyl-tRNA synthetase</keyword>
<feature type="short sequence motif" description="'KMSKS' region" evidence="8">
    <location>
        <begin position="248"/>
        <end position="252"/>
    </location>
</feature>
<dbReference type="InterPro" id="IPR001412">
    <property type="entry name" value="aa-tRNA-synth_I_CS"/>
</dbReference>
<dbReference type="InterPro" id="IPR045462">
    <property type="entry name" value="aa-tRNA-synth_I_cd-bd"/>
</dbReference>
<evidence type="ECO:0000256" key="5">
    <source>
        <dbReference type="ARBA" id="ARBA00022840"/>
    </source>
</evidence>
<dbReference type="PROSITE" id="PS00178">
    <property type="entry name" value="AA_TRNA_LIGASE_I"/>
    <property type="match status" value="1"/>
</dbReference>
<comment type="caution">
    <text evidence="8">Lacks conserved residue(s) required for the propagation of feature annotation.</text>
</comment>
<comment type="caution">
    <text evidence="11">The sequence shown here is derived from an EMBL/GenBank/DDBJ whole genome shotgun (WGS) entry which is preliminary data.</text>
</comment>
<keyword evidence="5 8" id="KW-0067">ATP-binding</keyword>
<dbReference type="GO" id="GO:0005829">
    <property type="term" value="C:cytosol"/>
    <property type="evidence" value="ECO:0007669"/>
    <property type="project" value="TreeGrafter"/>
</dbReference>
<dbReference type="Gene3D" id="3.40.50.620">
    <property type="entry name" value="HUPs"/>
    <property type="match status" value="1"/>
</dbReference>
<dbReference type="GO" id="GO:0008270">
    <property type="term" value="F:zinc ion binding"/>
    <property type="evidence" value="ECO:0007669"/>
    <property type="project" value="InterPro"/>
</dbReference>
<dbReference type="GO" id="GO:0006424">
    <property type="term" value="P:glutamyl-tRNA aminoacylation"/>
    <property type="evidence" value="ECO:0007669"/>
    <property type="project" value="UniProtKB-UniRule"/>
</dbReference>
<comment type="subunit">
    <text evidence="8">Monomer.</text>
</comment>
<dbReference type="InterPro" id="IPR020751">
    <property type="entry name" value="aa-tRNA-synth_I_codon-bd_sub2"/>
</dbReference>
<dbReference type="NCBIfam" id="TIGR00464">
    <property type="entry name" value="gltX_bact"/>
    <property type="match status" value="1"/>
</dbReference>
<dbReference type="GO" id="GO:0005524">
    <property type="term" value="F:ATP binding"/>
    <property type="evidence" value="ECO:0007669"/>
    <property type="project" value="UniProtKB-UniRule"/>
</dbReference>
<feature type="short sequence motif" description="'HIGH' region" evidence="8">
    <location>
        <begin position="8"/>
        <end position="18"/>
    </location>
</feature>
<keyword evidence="3 8" id="KW-0436">Ligase</keyword>
<evidence type="ECO:0000256" key="1">
    <source>
        <dbReference type="ARBA" id="ARBA00007894"/>
    </source>
</evidence>
<evidence type="ECO:0000313" key="12">
    <source>
        <dbReference type="Proteomes" id="UP000231567"/>
    </source>
</evidence>
<dbReference type="InterPro" id="IPR020058">
    <property type="entry name" value="Glu/Gln-tRNA-synth_Ib_cat-dom"/>
</dbReference>
<evidence type="ECO:0000256" key="4">
    <source>
        <dbReference type="ARBA" id="ARBA00022741"/>
    </source>
</evidence>
<evidence type="ECO:0000256" key="3">
    <source>
        <dbReference type="ARBA" id="ARBA00022598"/>
    </source>
</evidence>
<reference evidence="11 12" key="1">
    <citation type="submission" date="2017-09" db="EMBL/GenBank/DDBJ databases">
        <title>Depth-based differentiation of microbial function through sediment-hosted aquifers and enrichment of novel symbionts in the deep terrestrial subsurface.</title>
        <authorList>
            <person name="Probst A.J."/>
            <person name="Ladd B."/>
            <person name="Jarett J.K."/>
            <person name="Geller-Mcgrath D.E."/>
            <person name="Sieber C.M."/>
            <person name="Emerson J.B."/>
            <person name="Anantharaman K."/>
            <person name="Thomas B.C."/>
            <person name="Malmstrom R."/>
            <person name="Stieglmeier M."/>
            <person name="Klingl A."/>
            <person name="Woyke T."/>
            <person name="Ryan C.M."/>
            <person name="Banfield J.F."/>
        </authorList>
    </citation>
    <scope>NUCLEOTIDE SEQUENCE [LARGE SCALE GENOMIC DNA]</scope>
    <source>
        <strain evidence="11">CG23_combo_of_CG06-09_8_20_14_all_40_13</strain>
    </source>
</reference>
<dbReference type="SUPFAM" id="SSF48163">
    <property type="entry name" value="An anticodon-binding domain of class I aminoacyl-tRNA synthetases"/>
    <property type="match status" value="1"/>
</dbReference>
<dbReference type="Pfam" id="PF19269">
    <property type="entry name" value="Anticodon_2"/>
    <property type="match status" value="1"/>
</dbReference>
<dbReference type="Gene3D" id="1.10.8.70">
    <property type="entry name" value="Glutamate-tRNA synthetase, class I, anticodon-binding domain 1"/>
    <property type="match status" value="1"/>
</dbReference>
<accession>A0A2G9YRE5</accession>
<evidence type="ECO:0000259" key="10">
    <source>
        <dbReference type="Pfam" id="PF19269"/>
    </source>
</evidence>
<dbReference type="InterPro" id="IPR004527">
    <property type="entry name" value="Glu-tRNA-ligase_bac/mito"/>
</dbReference>
<dbReference type="Pfam" id="PF00749">
    <property type="entry name" value="tRNA-synt_1c"/>
    <property type="match status" value="1"/>
</dbReference>
<evidence type="ECO:0000313" key="11">
    <source>
        <dbReference type="EMBL" id="PIP21816.1"/>
    </source>
</evidence>